<evidence type="ECO:0000313" key="1">
    <source>
        <dbReference type="EMBL" id="MEF2964586.1"/>
    </source>
</evidence>
<accession>A0ABU7VLE4</accession>
<proteinExistence type="predicted"/>
<sequence length="147" mass="17121">MRKQCRCGHTMSLGFRLVIFEHKFQVDRVPIFECDECDYYEIFPSVKEDLLDVLGQLKRKGEGGRIYFTEVNEFADILFELREQYGQEDPNAFEALVQQACEERINLLLDLYGCAQKINDPSWMDEIAARLSTLSNFAKYRAFLGAK</sequence>
<evidence type="ECO:0000313" key="2">
    <source>
        <dbReference type="Proteomes" id="UP001306950"/>
    </source>
</evidence>
<gene>
    <name evidence="1" type="ORF">V3851_01980</name>
</gene>
<protein>
    <recommendedName>
        <fullName evidence="3">YgiT-type zinc finger domain-containing protein</fullName>
    </recommendedName>
</protein>
<comment type="caution">
    <text evidence="1">The sequence shown here is derived from an EMBL/GenBank/DDBJ whole genome shotgun (WGS) entry which is preliminary data.</text>
</comment>
<reference evidence="1 2" key="1">
    <citation type="submission" date="2024-02" db="EMBL/GenBank/DDBJ databases">
        <title>A nitrogen-fixing paenibacillus bacterium.</title>
        <authorList>
            <person name="Zhang W.L."/>
            <person name="Chen S.F."/>
        </authorList>
    </citation>
    <scope>NUCLEOTIDE SEQUENCE [LARGE SCALE GENOMIC DNA]</scope>
    <source>
        <strain evidence="1 2">M1</strain>
    </source>
</reference>
<dbReference type="RefSeq" id="WP_331844807.1">
    <property type="nucleotide sequence ID" value="NZ_JAZHPZ010000001.1"/>
</dbReference>
<organism evidence="1 2">
    <name type="scientific">Paenibacillus haidiansis</name>
    <dbReference type="NCBI Taxonomy" id="1574488"/>
    <lineage>
        <taxon>Bacteria</taxon>
        <taxon>Bacillati</taxon>
        <taxon>Bacillota</taxon>
        <taxon>Bacilli</taxon>
        <taxon>Bacillales</taxon>
        <taxon>Paenibacillaceae</taxon>
        <taxon>Paenibacillus</taxon>
    </lineage>
</organism>
<keyword evidence="2" id="KW-1185">Reference proteome</keyword>
<dbReference type="EMBL" id="JAZHPZ010000001">
    <property type="protein sequence ID" value="MEF2964586.1"/>
    <property type="molecule type" value="Genomic_DNA"/>
</dbReference>
<evidence type="ECO:0008006" key="3">
    <source>
        <dbReference type="Google" id="ProtNLM"/>
    </source>
</evidence>
<dbReference type="Proteomes" id="UP001306950">
    <property type="component" value="Unassembled WGS sequence"/>
</dbReference>
<name>A0ABU7VLE4_9BACL</name>